<dbReference type="PANTHER" id="PTHR10845">
    <property type="entry name" value="REGULATOR OF G PROTEIN SIGNALING"/>
    <property type="match status" value="1"/>
</dbReference>
<dbReference type="Pfam" id="PF00615">
    <property type="entry name" value="RGS"/>
    <property type="match status" value="1"/>
</dbReference>
<keyword evidence="3" id="KW-1185">Reference proteome</keyword>
<dbReference type="CDD" id="cd07440">
    <property type="entry name" value="RGS"/>
    <property type="match status" value="1"/>
</dbReference>
<comment type="caution">
    <text evidence="2">The sequence shown here is derived from an EMBL/GenBank/DDBJ whole genome shotgun (WGS) entry which is preliminary data.</text>
</comment>
<dbReference type="PANTHER" id="PTHR10845:SF267">
    <property type="entry name" value="REGULATOR OF G PROTEIN SIGNALING DOMAIN PROTEIN (AFU_ORTHOLOGUE AFUA_6G06860)"/>
    <property type="match status" value="1"/>
</dbReference>
<accession>A0A9P5SK62</accession>
<dbReference type="InterPro" id="IPR036305">
    <property type="entry name" value="RGS_sf"/>
</dbReference>
<gene>
    <name evidence="2" type="ORF">BG006_007195</name>
</gene>
<evidence type="ECO:0000259" key="1">
    <source>
        <dbReference type="PROSITE" id="PS50132"/>
    </source>
</evidence>
<dbReference type="EMBL" id="JAAAUY010000449">
    <property type="protein sequence ID" value="KAF9329753.1"/>
    <property type="molecule type" value="Genomic_DNA"/>
</dbReference>
<dbReference type="InterPro" id="IPR044926">
    <property type="entry name" value="RGS_subdomain_2"/>
</dbReference>
<organism evidence="2 3">
    <name type="scientific">Podila minutissima</name>
    <dbReference type="NCBI Taxonomy" id="64525"/>
    <lineage>
        <taxon>Eukaryota</taxon>
        <taxon>Fungi</taxon>
        <taxon>Fungi incertae sedis</taxon>
        <taxon>Mucoromycota</taxon>
        <taxon>Mortierellomycotina</taxon>
        <taxon>Mortierellomycetes</taxon>
        <taxon>Mortierellales</taxon>
        <taxon>Mortierellaceae</taxon>
        <taxon>Podila</taxon>
    </lineage>
</organism>
<reference evidence="2" key="1">
    <citation type="journal article" date="2020" name="Fungal Divers.">
        <title>Resolving the Mortierellaceae phylogeny through synthesis of multi-gene phylogenetics and phylogenomics.</title>
        <authorList>
            <person name="Vandepol N."/>
            <person name="Liber J."/>
            <person name="Desiro A."/>
            <person name="Na H."/>
            <person name="Kennedy M."/>
            <person name="Barry K."/>
            <person name="Grigoriev I.V."/>
            <person name="Miller A.N."/>
            <person name="O'Donnell K."/>
            <person name="Stajich J.E."/>
            <person name="Bonito G."/>
        </authorList>
    </citation>
    <scope>NUCLEOTIDE SEQUENCE</scope>
    <source>
        <strain evidence="2">NVP1</strain>
    </source>
</reference>
<evidence type="ECO:0000313" key="2">
    <source>
        <dbReference type="EMBL" id="KAF9329753.1"/>
    </source>
</evidence>
<dbReference type="SUPFAM" id="SSF48097">
    <property type="entry name" value="Regulator of G-protein signaling, RGS"/>
    <property type="match status" value="1"/>
</dbReference>
<protein>
    <recommendedName>
        <fullName evidence="1">RGS domain-containing protein</fullName>
    </recommendedName>
</protein>
<name>A0A9P5SK62_9FUNG</name>
<dbReference type="AlphaFoldDB" id="A0A9P5SK62"/>
<dbReference type="Proteomes" id="UP000696485">
    <property type="component" value="Unassembled WGS sequence"/>
</dbReference>
<sequence>MPVAVEDYTSTEDNDFSIHKPSIHQILLDQGPGHYTLNNFAVFLQTQFCSENLAFWLASRQYKPALPEFNLHLESSSLLNENQNRRFVDLQNEMFGLIESFIRPGSPYELNLTDVVRRRLLKTVEDQGDFHPRVLDQAREAILDLMKSTSYPLFLELSEQQAAALVLPSTLSRDRSDSGSALSDYGSFSVDKGRVAKPKWHTKFISKVLKRP</sequence>
<dbReference type="Gene3D" id="1.10.167.10">
    <property type="entry name" value="Regulator of G-protein Signalling 4, domain 2"/>
    <property type="match status" value="1"/>
</dbReference>
<proteinExistence type="predicted"/>
<dbReference type="SMART" id="SM00315">
    <property type="entry name" value="RGS"/>
    <property type="match status" value="1"/>
</dbReference>
<dbReference type="PRINTS" id="PR01301">
    <property type="entry name" value="RGSPROTEIN"/>
</dbReference>
<dbReference type="PROSITE" id="PS50132">
    <property type="entry name" value="RGS"/>
    <property type="match status" value="1"/>
</dbReference>
<feature type="domain" description="RGS" evidence="1">
    <location>
        <begin position="40"/>
        <end position="156"/>
    </location>
</feature>
<evidence type="ECO:0000313" key="3">
    <source>
        <dbReference type="Proteomes" id="UP000696485"/>
    </source>
</evidence>
<dbReference type="InterPro" id="IPR016137">
    <property type="entry name" value="RGS"/>
</dbReference>